<organism evidence="1 2">
    <name type="scientific">Ajellomyces capsulatus</name>
    <name type="common">Darling's disease fungus</name>
    <name type="synonym">Histoplasma capsulatum</name>
    <dbReference type="NCBI Taxonomy" id="5037"/>
    <lineage>
        <taxon>Eukaryota</taxon>
        <taxon>Fungi</taxon>
        <taxon>Dikarya</taxon>
        <taxon>Ascomycota</taxon>
        <taxon>Pezizomycotina</taxon>
        <taxon>Eurotiomycetes</taxon>
        <taxon>Eurotiomycetidae</taxon>
        <taxon>Onygenales</taxon>
        <taxon>Ajellomycetaceae</taxon>
        <taxon>Histoplasma</taxon>
    </lineage>
</organism>
<accession>A0A8H7ZA03</accession>
<evidence type="ECO:0000313" key="1">
    <source>
        <dbReference type="EMBL" id="KAG5303898.1"/>
    </source>
</evidence>
<sequence>MTVNESESVDLTRPGGFTVGEVKRTTSIDVGAPRVVQTVGPEILRSPTVSLQHRSSEPIRGHAVPEHPSIFSSFEVAASHSSTRLKV</sequence>
<protein>
    <submittedName>
        <fullName evidence="1">Uncharacterized protein</fullName>
    </submittedName>
</protein>
<evidence type="ECO:0000313" key="2">
    <source>
        <dbReference type="Proteomes" id="UP000670092"/>
    </source>
</evidence>
<name>A0A8H7ZA03_AJECA</name>
<dbReference type="VEuPathDB" id="FungiDB:I7I52_02041"/>
<proteinExistence type="predicted"/>
<gene>
    <name evidence="1" type="ORF">I7I52_02041</name>
</gene>
<dbReference type="AlphaFoldDB" id="A0A8H7ZA03"/>
<dbReference type="EMBL" id="JAEVHI010000001">
    <property type="protein sequence ID" value="KAG5303898.1"/>
    <property type="molecule type" value="Genomic_DNA"/>
</dbReference>
<reference evidence="1 2" key="1">
    <citation type="submission" date="2021-01" db="EMBL/GenBank/DDBJ databases">
        <title>Chromosome-level genome assembly of a human fungal pathogen reveals clustering of transcriptionally co-regulated genes.</title>
        <authorList>
            <person name="Voorhies M."/>
            <person name="Cohen S."/>
            <person name="Shea T.P."/>
            <person name="Petrus S."/>
            <person name="Munoz J.F."/>
            <person name="Poplawski S."/>
            <person name="Goldman W.E."/>
            <person name="Michael T."/>
            <person name="Cuomo C.A."/>
            <person name="Sil A."/>
            <person name="Beyhan S."/>
        </authorList>
    </citation>
    <scope>NUCLEOTIDE SEQUENCE [LARGE SCALE GENOMIC DNA]</scope>
    <source>
        <strain evidence="1 2">G184AR</strain>
    </source>
</reference>
<comment type="caution">
    <text evidence="1">The sequence shown here is derived from an EMBL/GenBank/DDBJ whole genome shotgun (WGS) entry which is preliminary data.</text>
</comment>
<dbReference type="OrthoDB" id="10389478at2759"/>
<dbReference type="Proteomes" id="UP000670092">
    <property type="component" value="Unassembled WGS sequence"/>
</dbReference>